<sequence>MRPTIRSSVRPSVRAAASIVATLGLAAGGVAAAQPATAAAPAAEPTSSLLGGLADLTELRDYVVTVDPAVDVVPRLARELTKPLGGTVLYTYDEVLNGFAVRLPSVAASALRALPVVETVRRDVRAVATGEQPGATWGIDRTDQRSLPLDSTFEYADDAGRDAHVYVIDTGLNPDHAEFTGRVGTGRNFVAGGLLGFGSVDPTAWTDCNGHGTHVSSTAAGTTWGIAKKATVHAVRVLNCQGSGSGAAIIAGIDWVAQNAEPQSVANLSLGTVSRSADVDNAVTALVQSGVAVAVAAGNDNKDACTTSPAAAPAVLTTGSTERTDARSSFSNYGTCVDLFAPGSSITAADYRNTTGSTVLSGTSMASPHVAGVLALVRSIDPGLSATAAQDVVVEGSSASKVTNPGAGSPNKLLWSGVAVDDPSIDRAPTAAFTSSCDGLTCAFDASGSRDDRGIASYSWSFGDGASGSGVSPSHAYSTGGALTVTLTVTDTGGQTATTSGQVAPFDPSSVPCTDCTEYSGTLANGGTAYPAGSAGFTASGALKGWLRGPAAANFDLTLQQRSCGLLWCSWTDLASSRTPGSEEEINRSVANGTYRWVITSASGSGDWQFWGDPR</sequence>
<dbReference type="InterPro" id="IPR034193">
    <property type="entry name" value="PCSK9_ProteinaseK-like"/>
</dbReference>
<dbReference type="PANTHER" id="PTHR43806">
    <property type="entry name" value="PEPTIDASE S8"/>
    <property type="match status" value="1"/>
</dbReference>
<dbReference type="SUPFAM" id="SSF54897">
    <property type="entry name" value="Protease propeptides/inhibitors"/>
    <property type="match status" value="1"/>
</dbReference>
<evidence type="ECO:0000256" key="7">
    <source>
        <dbReference type="SAM" id="SignalP"/>
    </source>
</evidence>
<dbReference type="AlphaFoldDB" id="A0A7Y9YHD0"/>
<gene>
    <name evidence="9" type="ORF">BKA05_003801</name>
</gene>
<dbReference type="Pfam" id="PF05922">
    <property type="entry name" value="Inhibitor_I9"/>
    <property type="match status" value="1"/>
</dbReference>
<keyword evidence="3 5" id="KW-0378">Hydrolase</keyword>
<dbReference type="InterPro" id="IPR015500">
    <property type="entry name" value="Peptidase_S8_subtilisin-rel"/>
</dbReference>
<evidence type="ECO:0000256" key="5">
    <source>
        <dbReference type="PROSITE-ProRule" id="PRU01240"/>
    </source>
</evidence>
<dbReference type="Proteomes" id="UP000537326">
    <property type="component" value="Unassembled WGS sequence"/>
</dbReference>
<keyword evidence="2 5" id="KW-0645">Protease</keyword>
<feature type="active site" description="Charge relay system" evidence="5">
    <location>
        <position position="211"/>
    </location>
</feature>
<dbReference type="InterPro" id="IPR000601">
    <property type="entry name" value="PKD_dom"/>
</dbReference>
<keyword evidence="7" id="KW-0732">Signal</keyword>
<comment type="caution">
    <text evidence="9">The sequence shown here is derived from an EMBL/GenBank/DDBJ whole genome shotgun (WGS) entry which is preliminary data.</text>
</comment>
<dbReference type="InterPro" id="IPR036852">
    <property type="entry name" value="Peptidase_S8/S53_dom_sf"/>
</dbReference>
<dbReference type="PROSITE" id="PS50093">
    <property type="entry name" value="PKD"/>
    <property type="match status" value="1"/>
</dbReference>
<protein>
    <submittedName>
        <fullName evidence="9">Subtilisin family serine protease</fullName>
    </submittedName>
</protein>
<dbReference type="SMART" id="SM00089">
    <property type="entry name" value="PKD"/>
    <property type="match status" value="1"/>
</dbReference>
<dbReference type="InterPro" id="IPR022398">
    <property type="entry name" value="Peptidase_S8_His-AS"/>
</dbReference>
<dbReference type="SUPFAM" id="SSF49299">
    <property type="entry name" value="PKD domain"/>
    <property type="match status" value="1"/>
</dbReference>
<dbReference type="PROSITE" id="PS00138">
    <property type="entry name" value="SUBTILASE_SER"/>
    <property type="match status" value="1"/>
</dbReference>
<evidence type="ECO:0000313" key="9">
    <source>
        <dbReference type="EMBL" id="NYI12286.1"/>
    </source>
</evidence>
<evidence type="ECO:0000313" key="10">
    <source>
        <dbReference type="Proteomes" id="UP000537326"/>
    </source>
</evidence>
<dbReference type="EMBL" id="JACBZI010000001">
    <property type="protein sequence ID" value="NYI12286.1"/>
    <property type="molecule type" value="Genomic_DNA"/>
</dbReference>
<evidence type="ECO:0000256" key="6">
    <source>
        <dbReference type="RuleBase" id="RU003355"/>
    </source>
</evidence>
<keyword evidence="4 5" id="KW-0720">Serine protease</keyword>
<dbReference type="InterPro" id="IPR013783">
    <property type="entry name" value="Ig-like_fold"/>
</dbReference>
<dbReference type="RefSeq" id="WP_218842468.1">
    <property type="nucleotide sequence ID" value="NZ_BAAAPP010000002.1"/>
</dbReference>
<evidence type="ECO:0000259" key="8">
    <source>
        <dbReference type="PROSITE" id="PS50093"/>
    </source>
</evidence>
<comment type="similarity">
    <text evidence="1 5 6">Belongs to the peptidase S8 family.</text>
</comment>
<dbReference type="GO" id="GO:0006508">
    <property type="term" value="P:proteolysis"/>
    <property type="evidence" value="ECO:0007669"/>
    <property type="project" value="UniProtKB-KW"/>
</dbReference>
<feature type="active site" description="Charge relay system" evidence="5">
    <location>
        <position position="364"/>
    </location>
</feature>
<organism evidence="9 10">
    <name type="scientific">Nocardioides marinus</name>
    <dbReference type="NCBI Taxonomy" id="374514"/>
    <lineage>
        <taxon>Bacteria</taxon>
        <taxon>Bacillati</taxon>
        <taxon>Actinomycetota</taxon>
        <taxon>Actinomycetes</taxon>
        <taxon>Propionibacteriales</taxon>
        <taxon>Nocardioidaceae</taxon>
        <taxon>Nocardioides</taxon>
    </lineage>
</organism>
<dbReference type="InterPro" id="IPR023828">
    <property type="entry name" value="Peptidase_S8_Ser-AS"/>
</dbReference>
<dbReference type="Gene3D" id="3.30.70.80">
    <property type="entry name" value="Peptidase S8 propeptide/proteinase inhibitor I9"/>
    <property type="match status" value="1"/>
</dbReference>
<dbReference type="Gene3D" id="2.60.40.10">
    <property type="entry name" value="Immunoglobulins"/>
    <property type="match status" value="1"/>
</dbReference>
<dbReference type="InterPro" id="IPR035986">
    <property type="entry name" value="PKD_dom_sf"/>
</dbReference>
<dbReference type="InterPro" id="IPR050131">
    <property type="entry name" value="Peptidase_S8_subtilisin-like"/>
</dbReference>
<dbReference type="PROSITE" id="PS00136">
    <property type="entry name" value="SUBTILASE_ASP"/>
    <property type="match status" value="1"/>
</dbReference>
<dbReference type="PANTHER" id="PTHR43806:SF11">
    <property type="entry name" value="CEREVISIN-RELATED"/>
    <property type="match status" value="1"/>
</dbReference>
<dbReference type="GO" id="GO:0004252">
    <property type="term" value="F:serine-type endopeptidase activity"/>
    <property type="evidence" value="ECO:0007669"/>
    <property type="project" value="UniProtKB-UniRule"/>
</dbReference>
<reference evidence="9 10" key="1">
    <citation type="submission" date="2020-07" db="EMBL/GenBank/DDBJ databases">
        <title>Sequencing the genomes of 1000 actinobacteria strains.</title>
        <authorList>
            <person name="Klenk H.-P."/>
        </authorList>
    </citation>
    <scope>NUCLEOTIDE SEQUENCE [LARGE SCALE GENOMIC DNA]</scope>
    <source>
        <strain evidence="9 10">DSM 18248</strain>
    </source>
</reference>
<evidence type="ECO:0000256" key="3">
    <source>
        <dbReference type="ARBA" id="ARBA00022801"/>
    </source>
</evidence>
<evidence type="ECO:0000256" key="1">
    <source>
        <dbReference type="ARBA" id="ARBA00011073"/>
    </source>
</evidence>
<dbReference type="SUPFAM" id="SSF52743">
    <property type="entry name" value="Subtilisin-like"/>
    <property type="match status" value="1"/>
</dbReference>
<feature type="domain" description="PKD" evidence="8">
    <location>
        <begin position="425"/>
        <end position="503"/>
    </location>
</feature>
<dbReference type="InterPro" id="IPR037045">
    <property type="entry name" value="S8pro/Inhibitor_I9_sf"/>
</dbReference>
<name>A0A7Y9YHD0_9ACTN</name>
<dbReference type="FunFam" id="3.40.50.200:FF:000014">
    <property type="entry name" value="Proteinase K"/>
    <property type="match status" value="1"/>
</dbReference>
<dbReference type="InterPro" id="IPR022409">
    <property type="entry name" value="PKD/Chitinase_dom"/>
</dbReference>
<keyword evidence="10" id="KW-1185">Reference proteome</keyword>
<evidence type="ECO:0000256" key="2">
    <source>
        <dbReference type="ARBA" id="ARBA00022670"/>
    </source>
</evidence>
<dbReference type="Gene3D" id="3.40.50.200">
    <property type="entry name" value="Peptidase S8/S53 domain"/>
    <property type="match status" value="1"/>
</dbReference>
<dbReference type="InterPro" id="IPR010259">
    <property type="entry name" value="S8pro/Inhibitor_I9"/>
</dbReference>
<dbReference type="PROSITE" id="PS51892">
    <property type="entry name" value="SUBTILASE"/>
    <property type="match status" value="1"/>
</dbReference>
<dbReference type="PRINTS" id="PR00723">
    <property type="entry name" value="SUBTILISIN"/>
</dbReference>
<feature type="active site" description="Charge relay system" evidence="5">
    <location>
        <position position="169"/>
    </location>
</feature>
<dbReference type="GO" id="GO:0005975">
    <property type="term" value="P:carbohydrate metabolic process"/>
    <property type="evidence" value="ECO:0007669"/>
    <property type="project" value="UniProtKB-ARBA"/>
</dbReference>
<feature type="chain" id="PRO_5030716216" evidence="7">
    <location>
        <begin position="33"/>
        <end position="615"/>
    </location>
</feature>
<feature type="signal peptide" evidence="7">
    <location>
        <begin position="1"/>
        <end position="32"/>
    </location>
</feature>
<dbReference type="Pfam" id="PF00082">
    <property type="entry name" value="Peptidase_S8"/>
    <property type="match status" value="1"/>
</dbReference>
<dbReference type="InterPro" id="IPR023827">
    <property type="entry name" value="Peptidase_S8_Asp-AS"/>
</dbReference>
<evidence type="ECO:0000256" key="4">
    <source>
        <dbReference type="ARBA" id="ARBA00022825"/>
    </source>
</evidence>
<accession>A0A7Y9YHD0</accession>
<dbReference type="GO" id="GO:0005615">
    <property type="term" value="C:extracellular space"/>
    <property type="evidence" value="ECO:0007669"/>
    <property type="project" value="TreeGrafter"/>
</dbReference>
<dbReference type="InterPro" id="IPR000209">
    <property type="entry name" value="Peptidase_S8/S53_dom"/>
</dbReference>
<dbReference type="CDD" id="cd04077">
    <property type="entry name" value="Peptidases_S8_PCSK9_ProteinaseK_like"/>
    <property type="match status" value="1"/>
</dbReference>
<proteinExistence type="inferred from homology"/>
<dbReference type="PROSITE" id="PS00137">
    <property type="entry name" value="SUBTILASE_HIS"/>
    <property type="match status" value="1"/>
</dbReference>
<dbReference type="Pfam" id="PF18911">
    <property type="entry name" value="PKD_4"/>
    <property type="match status" value="1"/>
</dbReference>